<protein>
    <submittedName>
        <fullName evidence="1">Uncharacterized protein</fullName>
    </submittedName>
</protein>
<name>A0A0G4JY07_9GAMM</name>
<reference evidence="2" key="1">
    <citation type="submission" date="2015-01" db="EMBL/GenBank/DDBJ databases">
        <authorList>
            <person name="Paterson Steve"/>
        </authorList>
    </citation>
    <scope>NUCLEOTIDE SEQUENCE [LARGE SCALE GENOMIC DNA]</scope>
    <source>
        <strain evidence="2">OBR1</strain>
    </source>
</reference>
<proteinExistence type="predicted"/>
<dbReference type="STRING" id="1109412.BN1221_03338c"/>
<sequence>MHVRKLKIPQDIPSPKPASLLDRRFEAAQNLPNINEYRHFTKM</sequence>
<evidence type="ECO:0000313" key="1">
    <source>
        <dbReference type="EMBL" id="CPR18671.1"/>
    </source>
</evidence>
<accession>A0A0G4JY07</accession>
<dbReference type="EMBL" id="CGIG01000001">
    <property type="protein sequence ID" value="CPR18671.1"/>
    <property type="molecule type" value="Genomic_DNA"/>
</dbReference>
<keyword evidence="2" id="KW-1185">Reference proteome</keyword>
<gene>
    <name evidence="1" type="ORF">BN1221_03338c</name>
</gene>
<evidence type="ECO:0000313" key="2">
    <source>
        <dbReference type="Proteomes" id="UP000044377"/>
    </source>
</evidence>
<dbReference type="Proteomes" id="UP000044377">
    <property type="component" value="Unassembled WGS sequence"/>
</dbReference>
<organism evidence="1 2">
    <name type="scientific">Brenneria goodwinii</name>
    <dbReference type="NCBI Taxonomy" id="1109412"/>
    <lineage>
        <taxon>Bacteria</taxon>
        <taxon>Pseudomonadati</taxon>
        <taxon>Pseudomonadota</taxon>
        <taxon>Gammaproteobacteria</taxon>
        <taxon>Enterobacterales</taxon>
        <taxon>Pectobacteriaceae</taxon>
        <taxon>Brenneria</taxon>
    </lineage>
</organism>
<dbReference type="AlphaFoldDB" id="A0A0G4JY07"/>